<name>A0ABY7MA15_9CHLR</name>
<evidence type="ECO:0008006" key="4">
    <source>
        <dbReference type="Google" id="ProtNLM"/>
    </source>
</evidence>
<proteinExistence type="predicted"/>
<sequence>MKSLLAFAIVTFFAVTIVMAVVFRDRRARDTLRFLRNVAYGYIIAIVLIAAWRLWLS</sequence>
<gene>
    <name evidence="2" type="ORF">O0235_05025</name>
</gene>
<keyword evidence="1" id="KW-1133">Transmembrane helix</keyword>
<evidence type="ECO:0000313" key="3">
    <source>
        <dbReference type="Proteomes" id="UP001212803"/>
    </source>
</evidence>
<protein>
    <recommendedName>
        <fullName evidence="4">ABC transporter permease</fullName>
    </recommendedName>
</protein>
<evidence type="ECO:0000256" key="1">
    <source>
        <dbReference type="SAM" id="Phobius"/>
    </source>
</evidence>
<organism evidence="2 3">
    <name type="scientific">Tepidiforma flava</name>
    <dbReference type="NCBI Taxonomy" id="3004094"/>
    <lineage>
        <taxon>Bacteria</taxon>
        <taxon>Bacillati</taxon>
        <taxon>Chloroflexota</taxon>
        <taxon>Tepidiformia</taxon>
        <taxon>Tepidiformales</taxon>
        <taxon>Tepidiformaceae</taxon>
        <taxon>Tepidiforma</taxon>
    </lineage>
</organism>
<evidence type="ECO:0000313" key="2">
    <source>
        <dbReference type="EMBL" id="WBL36927.1"/>
    </source>
</evidence>
<dbReference type="Proteomes" id="UP001212803">
    <property type="component" value="Chromosome"/>
</dbReference>
<dbReference type="EMBL" id="CP115149">
    <property type="protein sequence ID" value="WBL36927.1"/>
    <property type="molecule type" value="Genomic_DNA"/>
</dbReference>
<keyword evidence="1" id="KW-0472">Membrane</keyword>
<feature type="transmembrane region" description="Helical" evidence="1">
    <location>
        <begin position="39"/>
        <end position="56"/>
    </location>
</feature>
<dbReference type="RefSeq" id="WP_270057443.1">
    <property type="nucleotide sequence ID" value="NZ_CP115149.1"/>
</dbReference>
<accession>A0ABY7MA15</accession>
<keyword evidence="3" id="KW-1185">Reference proteome</keyword>
<keyword evidence="1" id="KW-0812">Transmembrane</keyword>
<reference evidence="2 3" key="1">
    <citation type="journal article" date="2023" name="ISME J.">
        <title>Thermophilic Dehalococcoidia with unusual traits shed light on an unexpected past.</title>
        <authorList>
            <person name="Palmer M."/>
            <person name="Covington J.K."/>
            <person name="Zhou E.M."/>
            <person name="Thomas S.C."/>
            <person name="Habib N."/>
            <person name="Seymour C.O."/>
            <person name="Lai D."/>
            <person name="Johnston J."/>
            <person name="Hashimi A."/>
            <person name="Jiao J.Y."/>
            <person name="Muok A.R."/>
            <person name="Liu L."/>
            <person name="Xian W.D."/>
            <person name="Zhi X.Y."/>
            <person name="Li M.M."/>
            <person name="Silva L.P."/>
            <person name="Bowen B.P."/>
            <person name="Louie K."/>
            <person name="Briegel A."/>
            <person name="Pett-Ridge J."/>
            <person name="Weber P.K."/>
            <person name="Tocheva E.I."/>
            <person name="Woyke T."/>
            <person name="Northen T.R."/>
            <person name="Mayali X."/>
            <person name="Li W.J."/>
            <person name="Hedlund B.P."/>
        </authorList>
    </citation>
    <scope>NUCLEOTIDE SEQUENCE [LARGE SCALE GENOMIC DNA]</scope>
    <source>
        <strain evidence="2 3">YIM 72310</strain>
    </source>
</reference>